<organism evidence="3 4">
    <name type="scientific">Lithospermum erythrorhizon</name>
    <name type="common">Purple gromwell</name>
    <name type="synonym">Lithospermum officinale var. erythrorhizon</name>
    <dbReference type="NCBI Taxonomy" id="34254"/>
    <lineage>
        <taxon>Eukaryota</taxon>
        <taxon>Viridiplantae</taxon>
        <taxon>Streptophyta</taxon>
        <taxon>Embryophyta</taxon>
        <taxon>Tracheophyta</taxon>
        <taxon>Spermatophyta</taxon>
        <taxon>Magnoliopsida</taxon>
        <taxon>eudicotyledons</taxon>
        <taxon>Gunneridae</taxon>
        <taxon>Pentapetalae</taxon>
        <taxon>asterids</taxon>
        <taxon>lamiids</taxon>
        <taxon>Boraginales</taxon>
        <taxon>Boraginaceae</taxon>
        <taxon>Boraginoideae</taxon>
        <taxon>Lithospermeae</taxon>
        <taxon>Lithospermum</taxon>
    </lineage>
</organism>
<dbReference type="PANTHER" id="PTHR36357:SF1">
    <property type="entry name" value="OS03G0148300 PROTEIN"/>
    <property type="match status" value="1"/>
</dbReference>
<reference evidence="3 4" key="1">
    <citation type="submission" date="2024-01" db="EMBL/GenBank/DDBJ databases">
        <title>The complete chloroplast genome sequence of Lithospermum erythrorhizon: insights into the phylogenetic relationship among Boraginaceae species and the maternal lineages of purple gromwells.</title>
        <authorList>
            <person name="Okada T."/>
            <person name="Watanabe K."/>
        </authorList>
    </citation>
    <scope>NUCLEOTIDE SEQUENCE [LARGE SCALE GENOMIC DNA]</scope>
</reference>
<keyword evidence="2" id="KW-0732">Signal</keyword>
<evidence type="ECO:0008006" key="5">
    <source>
        <dbReference type="Google" id="ProtNLM"/>
    </source>
</evidence>
<dbReference type="Proteomes" id="UP001454036">
    <property type="component" value="Unassembled WGS sequence"/>
</dbReference>
<feature type="region of interest" description="Disordered" evidence="1">
    <location>
        <begin position="164"/>
        <end position="198"/>
    </location>
</feature>
<feature type="signal peptide" evidence="2">
    <location>
        <begin position="1"/>
        <end position="23"/>
    </location>
</feature>
<keyword evidence="4" id="KW-1185">Reference proteome</keyword>
<dbReference type="Gene3D" id="3.30.70.260">
    <property type="match status" value="1"/>
</dbReference>
<accession>A0AAV3QFD6</accession>
<dbReference type="EMBL" id="BAABME010004020">
    <property type="protein sequence ID" value="GAA0160887.1"/>
    <property type="molecule type" value="Genomic_DNA"/>
</dbReference>
<evidence type="ECO:0000313" key="4">
    <source>
        <dbReference type="Proteomes" id="UP001454036"/>
    </source>
</evidence>
<proteinExistence type="predicted"/>
<comment type="caution">
    <text evidence="3">The sequence shown here is derived from an EMBL/GenBank/DDBJ whole genome shotgun (WGS) entry which is preliminary data.</text>
</comment>
<sequence>MSKNTTFLVTLSLLLLIAQQSLAGKTKIHIPDELDDVVDDEEDEAWKEWGKKKSSSEFDPPPDFTKLNPEQIQAEMMKRQFGPVFGFAKLQPGVKRTKEMVSEIAMKWTKIARTGAIEAKFMGFDLNTVMVTMERGQDAIELKEFLLDQADAYEIKIGEQVFRREGDPPLEEVTEKLRGRSDNGDKASPKDDHSHQEL</sequence>
<protein>
    <recommendedName>
        <fullName evidence="5">LDLR chaperone MESD</fullName>
    </recommendedName>
</protein>
<feature type="chain" id="PRO_5043752515" description="LDLR chaperone MESD" evidence="2">
    <location>
        <begin position="24"/>
        <end position="198"/>
    </location>
</feature>
<name>A0AAV3QFD6_LITER</name>
<dbReference type="PANTHER" id="PTHR36357">
    <property type="entry name" value="OS03G0148300 PROTEIN"/>
    <property type="match status" value="1"/>
</dbReference>
<evidence type="ECO:0000313" key="3">
    <source>
        <dbReference type="EMBL" id="GAA0160887.1"/>
    </source>
</evidence>
<evidence type="ECO:0000256" key="2">
    <source>
        <dbReference type="SAM" id="SignalP"/>
    </source>
</evidence>
<evidence type="ECO:0000256" key="1">
    <source>
        <dbReference type="SAM" id="MobiDB-lite"/>
    </source>
</evidence>
<gene>
    <name evidence="3" type="ORF">LIER_17335</name>
</gene>
<dbReference type="AlphaFoldDB" id="A0AAV3QFD6"/>